<proteinExistence type="inferred from homology"/>
<dbReference type="PANTHER" id="PTHR43226:SF4">
    <property type="entry name" value="XAA-PRO AMINOPEPTIDASE 3"/>
    <property type="match status" value="1"/>
</dbReference>
<comment type="cofactor">
    <cofactor evidence="1">
        <name>Mn(2+)</name>
        <dbReference type="ChEBI" id="CHEBI:29035"/>
    </cofactor>
</comment>
<dbReference type="InterPro" id="IPR029149">
    <property type="entry name" value="Creatin/AminoP/Spt16_N"/>
</dbReference>
<keyword evidence="8" id="KW-1185">Reference proteome</keyword>
<keyword evidence="4" id="KW-0378">Hydrolase</keyword>
<evidence type="ECO:0000256" key="5">
    <source>
        <dbReference type="ARBA" id="ARBA00023211"/>
    </source>
</evidence>
<dbReference type="InterPro" id="IPR052433">
    <property type="entry name" value="X-Pro_dipept-like"/>
</dbReference>
<dbReference type="Proteomes" id="UP001162031">
    <property type="component" value="Unassembled WGS sequence"/>
</dbReference>
<evidence type="ECO:0000256" key="1">
    <source>
        <dbReference type="ARBA" id="ARBA00001936"/>
    </source>
</evidence>
<feature type="domain" description="Aminopeptidase P N-terminal" evidence="6">
    <location>
        <begin position="52"/>
        <end position="186"/>
    </location>
</feature>
<comment type="caution">
    <text evidence="7">The sequence shown here is derived from an EMBL/GenBank/DDBJ whole genome shotgun (WGS) entry which is preliminary data.</text>
</comment>
<evidence type="ECO:0000313" key="7">
    <source>
        <dbReference type="EMBL" id="CAI5737166.1"/>
    </source>
</evidence>
<evidence type="ECO:0000256" key="2">
    <source>
        <dbReference type="ARBA" id="ARBA00008766"/>
    </source>
</evidence>
<reference evidence="7" key="1">
    <citation type="submission" date="2022-12" db="EMBL/GenBank/DDBJ databases">
        <authorList>
            <person name="Webb A."/>
        </authorList>
    </citation>
    <scope>NUCLEOTIDE SEQUENCE</scope>
    <source>
        <strain evidence="7">Hp1</strain>
    </source>
</reference>
<gene>
    <name evidence="7" type="ORF">HBR001_LOCUS7066</name>
</gene>
<evidence type="ECO:0000313" key="8">
    <source>
        <dbReference type="Proteomes" id="UP001162031"/>
    </source>
</evidence>
<dbReference type="SUPFAM" id="SSF53092">
    <property type="entry name" value="Creatinase/prolidase N-terminal domain"/>
    <property type="match status" value="1"/>
</dbReference>
<name>A0AAV0UPE9_HYABA</name>
<dbReference type="Gene3D" id="3.90.230.10">
    <property type="entry name" value="Creatinase/methionine aminopeptidase superfamily"/>
    <property type="match status" value="1"/>
</dbReference>
<dbReference type="InterPro" id="IPR036005">
    <property type="entry name" value="Creatinase/aminopeptidase-like"/>
</dbReference>
<keyword evidence="5" id="KW-0464">Manganese</keyword>
<dbReference type="Pfam" id="PF05195">
    <property type="entry name" value="AMP_N"/>
    <property type="match status" value="1"/>
</dbReference>
<evidence type="ECO:0000256" key="4">
    <source>
        <dbReference type="ARBA" id="ARBA00022801"/>
    </source>
</evidence>
<dbReference type="SUPFAM" id="SSF55920">
    <property type="entry name" value="Creatinase/aminopeptidase"/>
    <property type="match status" value="1"/>
</dbReference>
<dbReference type="Pfam" id="PF00557">
    <property type="entry name" value="Peptidase_M24"/>
    <property type="match status" value="1"/>
</dbReference>
<evidence type="ECO:0000259" key="6">
    <source>
        <dbReference type="SMART" id="SM01011"/>
    </source>
</evidence>
<dbReference type="EMBL" id="CANTFL010001332">
    <property type="protein sequence ID" value="CAI5737166.1"/>
    <property type="molecule type" value="Genomic_DNA"/>
</dbReference>
<comment type="similarity">
    <text evidence="2">Belongs to the peptidase M24B family.</text>
</comment>
<dbReference type="InterPro" id="IPR000994">
    <property type="entry name" value="Pept_M24"/>
</dbReference>
<dbReference type="GO" id="GO:0006508">
    <property type="term" value="P:proteolysis"/>
    <property type="evidence" value="ECO:0007669"/>
    <property type="project" value="TreeGrafter"/>
</dbReference>
<dbReference type="AlphaFoldDB" id="A0AAV0UPE9"/>
<keyword evidence="3" id="KW-0479">Metal-binding</keyword>
<dbReference type="GO" id="GO:0030145">
    <property type="term" value="F:manganese ion binding"/>
    <property type="evidence" value="ECO:0007669"/>
    <property type="project" value="InterPro"/>
</dbReference>
<dbReference type="GO" id="GO:0005739">
    <property type="term" value="C:mitochondrion"/>
    <property type="evidence" value="ECO:0007669"/>
    <property type="project" value="TreeGrafter"/>
</dbReference>
<dbReference type="InterPro" id="IPR007865">
    <property type="entry name" value="Aminopep_P_N"/>
</dbReference>
<organism evidence="7 8">
    <name type="scientific">Hyaloperonospora brassicae</name>
    <name type="common">Brassica downy mildew</name>
    <name type="synonym">Peronospora brassicae</name>
    <dbReference type="NCBI Taxonomy" id="162125"/>
    <lineage>
        <taxon>Eukaryota</taxon>
        <taxon>Sar</taxon>
        <taxon>Stramenopiles</taxon>
        <taxon>Oomycota</taxon>
        <taxon>Peronosporomycetes</taxon>
        <taxon>Peronosporales</taxon>
        <taxon>Peronosporaceae</taxon>
        <taxon>Hyaloperonospora</taxon>
    </lineage>
</organism>
<sequence>MLRTGVQRTRRLSTRALACRAQSTVATALSSADSGALTNPFRVQPGCLQPGLPVTEFQERRAKVFAAIPDNSALITNAAEVKYMTHDIPWEFHQNSNFMYLTGLEEPDAHAVLVKSQGKCSFVLFVRPRDPRSEQWDGARIGLDGAKDRYLADEAFQLTDLATGMERLLSGVEKVFVLKPDGGKYAASFVEATRNFHTKFFAGDFLVEQFRVVKSENELNRMRFAADIGAQGFIDMMKVARPGMSELALASTFEGSVKMNGALWNAFPNVVGSGPNAAVIHYLAKRDLLRENELVLVDSGCEVAGGYACDITRTWGVGEKLSAGHITMYEFVLDVQRKCIDYLNKMIAAKESISLNDLHNYSVDIMMKHMLELGIMKIKGGPHSRAAMREFQKYNPTHVGHYLGMDTHDTPHVPRDAPLVPGMVITVEPGIYLPKNDFGLPDELRGIGIRIEDDIVITGTGIEIITSKVPKELKDMDALRIE</sequence>
<accession>A0AAV0UPE9</accession>
<evidence type="ECO:0000256" key="3">
    <source>
        <dbReference type="ARBA" id="ARBA00022723"/>
    </source>
</evidence>
<dbReference type="Gene3D" id="3.40.350.10">
    <property type="entry name" value="Creatinase/prolidase N-terminal domain"/>
    <property type="match status" value="1"/>
</dbReference>
<dbReference type="SMART" id="SM01011">
    <property type="entry name" value="AMP_N"/>
    <property type="match status" value="1"/>
</dbReference>
<protein>
    <recommendedName>
        <fullName evidence="6">Aminopeptidase P N-terminal domain-containing protein</fullName>
    </recommendedName>
</protein>
<dbReference type="PANTHER" id="PTHR43226">
    <property type="entry name" value="XAA-PRO AMINOPEPTIDASE 3"/>
    <property type="match status" value="1"/>
</dbReference>
<dbReference type="GO" id="GO:0070006">
    <property type="term" value="F:metalloaminopeptidase activity"/>
    <property type="evidence" value="ECO:0007669"/>
    <property type="project" value="InterPro"/>
</dbReference>